<evidence type="ECO:0000256" key="2">
    <source>
        <dbReference type="SAM" id="MobiDB-lite"/>
    </source>
</evidence>
<dbReference type="STRING" id="1166340.SAMN05192583_0956"/>
<dbReference type="Gene3D" id="2.40.50.100">
    <property type="match status" value="1"/>
</dbReference>
<sequence>MSDDQRRDDPQPDGEPQAAPDSDAAPEKKQGGRLSGRAKLVLLILAIVALAGVGLWYARYQSHGKYLQGTNDAQVDADAVTVSPRVAGYVADVLVTDNQDVRPGQPLVRIDPRDARAKSQQAEAQIAVASAQANAVRAQIGEQHAAVDQARVQLAAARTKAAHDAAEVARYRPLAASGAETRERLAQLELTARQSADDVRAQQAAVAAQQRRIATLRSQVAQGEAQGRAARAQLASADVDVGATLIRAVIAGRVGDKTVTVGQYAQPGTRLMSIVPLDRLYITANFKETQLALMRPGQPVSIKVDAIDDLELKGRVESLAPGTGARFSLLPPENATGNFTKITQRVPVRISIEATPAARRLLVPGLSVDVTVDTISAKAEIDRIRDQQKQLDRQEH</sequence>
<dbReference type="Proteomes" id="UP000199206">
    <property type="component" value="Unassembled WGS sequence"/>
</dbReference>
<dbReference type="AlphaFoldDB" id="A0A1H8AMR7"/>
<evidence type="ECO:0000256" key="3">
    <source>
        <dbReference type="SAM" id="Phobius"/>
    </source>
</evidence>
<reference evidence="7" key="1">
    <citation type="submission" date="2016-10" db="EMBL/GenBank/DDBJ databases">
        <authorList>
            <person name="Varghese N."/>
            <person name="Submissions S."/>
        </authorList>
    </citation>
    <scope>NUCLEOTIDE SEQUENCE [LARGE SCALE GENOMIC DNA]</scope>
    <source>
        <strain evidence="7">S6-262</strain>
    </source>
</reference>
<dbReference type="InterPro" id="IPR058634">
    <property type="entry name" value="AaeA-lik-b-barrel"/>
</dbReference>
<dbReference type="RefSeq" id="WP_093664340.1">
    <property type="nucleotide sequence ID" value="NZ_FOCF01000002.1"/>
</dbReference>
<keyword evidence="3" id="KW-0472">Membrane</keyword>
<feature type="transmembrane region" description="Helical" evidence="3">
    <location>
        <begin position="38"/>
        <end position="58"/>
    </location>
</feature>
<dbReference type="SUPFAM" id="SSF111369">
    <property type="entry name" value="HlyD-like secretion proteins"/>
    <property type="match status" value="2"/>
</dbReference>
<dbReference type="OrthoDB" id="9811754at2"/>
<feature type="coiled-coil region" evidence="1">
    <location>
        <begin position="199"/>
        <end position="226"/>
    </location>
</feature>
<dbReference type="PANTHER" id="PTHR30386:SF24">
    <property type="entry name" value="MULTIDRUG RESISTANCE EFFLUX PUMP"/>
    <property type="match status" value="1"/>
</dbReference>
<accession>A0A1H8AMR7</accession>
<evidence type="ECO:0000313" key="7">
    <source>
        <dbReference type="Proteomes" id="UP000199206"/>
    </source>
</evidence>
<dbReference type="Pfam" id="PF25917">
    <property type="entry name" value="BSH_RND"/>
    <property type="match status" value="1"/>
</dbReference>
<dbReference type="PANTHER" id="PTHR30386">
    <property type="entry name" value="MEMBRANE FUSION SUBUNIT OF EMRAB-TOLC MULTIDRUG EFFLUX PUMP"/>
    <property type="match status" value="1"/>
</dbReference>
<feature type="compositionally biased region" description="Basic and acidic residues" evidence="2">
    <location>
        <begin position="1"/>
        <end position="10"/>
    </location>
</feature>
<feature type="domain" description="p-hydroxybenzoic acid efflux pump subunit AaeA-like beta-barrel" evidence="5">
    <location>
        <begin position="280"/>
        <end position="372"/>
    </location>
</feature>
<feature type="domain" description="Multidrug resistance protein MdtA-like barrel-sandwich hybrid" evidence="4">
    <location>
        <begin position="79"/>
        <end position="275"/>
    </location>
</feature>
<evidence type="ECO:0000259" key="4">
    <source>
        <dbReference type="Pfam" id="PF25917"/>
    </source>
</evidence>
<gene>
    <name evidence="6" type="ORF">SAMN05192583_0956</name>
</gene>
<dbReference type="InterPro" id="IPR058625">
    <property type="entry name" value="MdtA-like_BSH"/>
</dbReference>
<dbReference type="Gene3D" id="2.40.30.170">
    <property type="match status" value="1"/>
</dbReference>
<evidence type="ECO:0000259" key="5">
    <source>
        <dbReference type="Pfam" id="PF25963"/>
    </source>
</evidence>
<name>A0A1H8AMR7_9SPHN</name>
<organism evidence="6 7">
    <name type="scientific">Sphingomonas gellani</name>
    <dbReference type="NCBI Taxonomy" id="1166340"/>
    <lineage>
        <taxon>Bacteria</taxon>
        <taxon>Pseudomonadati</taxon>
        <taxon>Pseudomonadota</taxon>
        <taxon>Alphaproteobacteria</taxon>
        <taxon>Sphingomonadales</taxon>
        <taxon>Sphingomonadaceae</taxon>
        <taxon>Sphingomonas</taxon>
    </lineage>
</organism>
<dbReference type="InterPro" id="IPR050739">
    <property type="entry name" value="MFP"/>
</dbReference>
<keyword evidence="7" id="KW-1185">Reference proteome</keyword>
<feature type="region of interest" description="Disordered" evidence="2">
    <location>
        <begin position="1"/>
        <end position="31"/>
    </location>
</feature>
<dbReference type="Pfam" id="PF25963">
    <property type="entry name" value="Beta-barrel_AAEA"/>
    <property type="match status" value="1"/>
</dbReference>
<keyword evidence="3" id="KW-1133">Transmembrane helix</keyword>
<keyword evidence="1" id="KW-0175">Coiled coil</keyword>
<dbReference type="EMBL" id="FOCF01000002">
    <property type="protein sequence ID" value="SEM71284.1"/>
    <property type="molecule type" value="Genomic_DNA"/>
</dbReference>
<keyword evidence="3" id="KW-0812">Transmembrane</keyword>
<dbReference type="Gene3D" id="1.10.287.470">
    <property type="entry name" value="Helix hairpin bin"/>
    <property type="match status" value="1"/>
</dbReference>
<proteinExistence type="predicted"/>
<protein>
    <submittedName>
        <fullName evidence="6">Membrane fusion protein, multidrug efflux system</fullName>
    </submittedName>
</protein>
<evidence type="ECO:0000313" key="6">
    <source>
        <dbReference type="EMBL" id="SEM71284.1"/>
    </source>
</evidence>
<evidence type="ECO:0000256" key="1">
    <source>
        <dbReference type="SAM" id="Coils"/>
    </source>
</evidence>
<dbReference type="GO" id="GO:0055085">
    <property type="term" value="P:transmembrane transport"/>
    <property type="evidence" value="ECO:0007669"/>
    <property type="project" value="InterPro"/>
</dbReference>